<dbReference type="InterPro" id="IPR036390">
    <property type="entry name" value="WH_DNA-bd_sf"/>
</dbReference>
<gene>
    <name evidence="2" type="ORF">KHB02_015815</name>
    <name evidence="1" type="ORF">KHB02_43665</name>
</gene>
<name>A0A942TAL9_9BACI</name>
<sequence length="164" mass="18757">MQYSIGVEYALHCLLYLINPPTGANIGIKELSKFQGVSETYLSKIFTKLTKAGIVSSIPGAKGGYQLTRRPEEISFWDVVESIEGSKPMFQCKNIRKNCFLYQETGYPECLAKIPCKINVVMLEAENQMRNFLKDKSLLWLMQYLEGILPDEFFGKTNDFFNRS</sequence>
<dbReference type="PROSITE" id="PS01332">
    <property type="entry name" value="HTH_RRF2_1"/>
    <property type="match status" value="1"/>
</dbReference>
<dbReference type="RefSeq" id="WP_213148065.1">
    <property type="nucleotide sequence ID" value="NZ_JAGYPE020000028.1"/>
</dbReference>
<dbReference type="InterPro" id="IPR000944">
    <property type="entry name" value="Tscrpt_reg_Rrf2"/>
</dbReference>
<proteinExistence type="predicted"/>
<evidence type="ECO:0000313" key="1">
    <source>
        <dbReference type="EMBL" id="MBS4188282.1"/>
    </source>
</evidence>
<comment type="caution">
    <text evidence="1">The sequence shown here is derived from an EMBL/GenBank/DDBJ whole genome shotgun (WGS) entry which is preliminary data.</text>
</comment>
<dbReference type="InterPro" id="IPR030489">
    <property type="entry name" value="TR_Rrf2-type_CS"/>
</dbReference>
<dbReference type="InterPro" id="IPR036388">
    <property type="entry name" value="WH-like_DNA-bd_sf"/>
</dbReference>
<evidence type="ECO:0000313" key="3">
    <source>
        <dbReference type="Proteomes" id="UP000677265"/>
    </source>
</evidence>
<dbReference type="SUPFAM" id="SSF46785">
    <property type="entry name" value="Winged helix' DNA-binding domain"/>
    <property type="match status" value="1"/>
</dbReference>
<dbReference type="PROSITE" id="PS51197">
    <property type="entry name" value="HTH_RRF2_2"/>
    <property type="match status" value="1"/>
</dbReference>
<dbReference type="PANTHER" id="PTHR33221:SF15">
    <property type="entry name" value="HTH-TYPE TRANSCRIPTIONAL REGULATOR YWGB-RELATED"/>
    <property type="match status" value="1"/>
</dbReference>
<dbReference type="GO" id="GO:0003700">
    <property type="term" value="F:DNA-binding transcription factor activity"/>
    <property type="evidence" value="ECO:0007669"/>
    <property type="project" value="TreeGrafter"/>
</dbReference>
<dbReference type="Pfam" id="PF02082">
    <property type="entry name" value="Rrf2"/>
    <property type="match status" value="1"/>
</dbReference>
<dbReference type="EMBL" id="JAGYPE010000010">
    <property type="protein sequence ID" value="MBS4188282.1"/>
    <property type="molecule type" value="Genomic_DNA"/>
</dbReference>
<dbReference type="EMBL" id="JAGYPE020000028">
    <property type="protein sequence ID" value="MCH6266989.1"/>
    <property type="molecule type" value="Genomic_DNA"/>
</dbReference>
<evidence type="ECO:0000313" key="2">
    <source>
        <dbReference type="EMBL" id="MCH6266989.1"/>
    </source>
</evidence>
<protein>
    <submittedName>
        <fullName evidence="1">Rrf2 family transcriptional regulator</fullName>
    </submittedName>
</protein>
<organism evidence="1">
    <name type="scientific">Neobacillus citreus</name>
    <dbReference type="NCBI Taxonomy" id="2833578"/>
    <lineage>
        <taxon>Bacteria</taxon>
        <taxon>Bacillati</taxon>
        <taxon>Bacillota</taxon>
        <taxon>Bacilli</taxon>
        <taxon>Bacillales</taxon>
        <taxon>Bacillaceae</taxon>
        <taxon>Neobacillus</taxon>
    </lineage>
</organism>
<dbReference type="AlphaFoldDB" id="A0A942TAL9"/>
<dbReference type="Proteomes" id="UP000677265">
    <property type="component" value="Unassembled WGS sequence"/>
</dbReference>
<accession>A0A942TAL9</accession>
<dbReference type="Gene3D" id="1.10.10.10">
    <property type="entry name" value="Winged helix-like DNA-binding domain superfamily/Winged helix DNA-binding domain"/>
    <property type="match status" value="1"/>
</dbReference>
<keyword evidence="3" id="KW-1185">Reference proteome</keyword>
<reference evidence="1" key="1">
    <citation type="submission" date="2021-05" db="EMBL/GenBank/DDBJ databases">
        <title>Novel Bacillus species.</title>
        <authorList>
            <person name="Liu G."/>
        </authorList>
    </citation>
    <scope>NUCLEOTIDE SEQUENCE</scope>
    <source>
        <strain evidence="1 3">FJAT-50051</strain>
    </source>
</reference>
<dbReference type="GO" id="GO:0005829">
    <property type="term" value="C:cytosol"/>
    <property type="evidence" value="ECO:0007669"/>
    <property type="project" value="TreeGrafter"/>
</dbReference>
<dbReference type="NCBIfam" id="TIGR00738">
    <property type="entry name" value="rrf2_super"/>
    <property type="match status" value="1"/>
</dbReference>
<dbReference type="PANTHER" id="PTHR33221">
    <property type="entry name" value="WINGED HELIX-TURN-HELIX TRANSCRIPTIONAL REGULATOR, RRF2 FAMILY"/>
    <property type="match status" value="1"/>
</dbReference>